<reference evidence="2 3" key="1">
    <citation type="submission" date="2020-08" db="EMBL/GenBank/DDBJ databases">
        <title>Genomic Encyclopedia of Type Strains, Phase IV (KMG-IV): sequencing the most valuable type-strain genomes for metagenomic binning, comparative biology and taxonomic classification.</title>
        <authorList>
            <person name="Goeker M."/>
        </authorList>
    </citation>
    <scope>NUCLEOTIDE SEQUENCE [LARGE SCALE GENOMIC DNA]</scope>
    <source>
        <strain evidence="2 3">DSM 23960</strain>
    </source>
</reference>
<name>A0A7W6JG83_9CAUL</name>
<feature type="chain" id="PRO_5031557353" description="Peptidase M1 membrane alanine aminopeptidase domain-containing protein" evidence="1">
    <location>
        <begin position="23"/>
        <end position="474"/>
    </location>
</feature>
<keyword evidence="1" id="KW-0732">Signal</keyword>
<dbReference type="RefSeq" id="WP_183204622.1">
    <property type="nucleotide sequence ID" value="NZ_BAAAER010000009.1"/>
</dbReference>
<evidence type="ECO:0000256" key="1">
    <source>
        <dbReference type="SAM" id="SignalP"/>
    </source>
</evidence>
<feature type="signal peptide" evidence="1">
    <location>
        <begin position="1"/>
        <end position="22"/>
    </location>
</feature>
<dbReference type="EMBL" id="JACIDM010000002">
    <property type="protein sequence ID" value="MBB4083536.1"/>
    <property type="molecule type" value="Genomic_DNA"/>
</dbReference>
<gene>
    <name evidence="2" type="ORF">GGR12_002402</name>
</gene>
<organism evidence="2 3">
    <name type="scientific">Brevundimonas lenta</name>
    <dbReference type="NCBI Taxonomy" id="424796"/>
    <lineage>
        <taxon>Bacteria</taxon>
        <taxon>Pseudomonadati</taxon>
        <taxon>Pseudomonadota</taxon>
        <taxon>Alphaproteobacteria</taxon>
        <taxon>Caulobacterales</taxon>
        <taxon>Caulobacteraceae</taxon>
        <taxon>Brevundimonas</taxon>
    </lineage>
</organism>
<keyword evidence="3" id="KW-1185">Reference proteome</keyword>
<sequence>MRLLITAAAAAIALSSQGSASAAGFQAEDAAPTQPAVTVTRDGDAWTAEYEFDRDAAVWAFFRSSLIDGPRRSWRLDQWRVVTPGVVLERVGSRDILRTVDGGPVPRRVTIAFKPKTENLEADYGVLSFSDGAVALPTGHFDVFPVASVEAARQVPDDLNGYPLETGASNVTWRDRAGPILFRGQRVPEATAIEADTYVLFGQADLVEGARMTTVIDPQLPSWISAGIEGFAPQVADYYAQRLGPGQTERPTIMVSWAGPTPGLTSMGGSVMPGLIVMNFDGVGVVQPSAGVLGMSRWFIGHESAHFWLGQTVRYERARDAWITEGGADLMAIRALKSLDPVWDDRAELQKEVDDCADLAVRPVASAGERGEHRAYYACGAVFALVAEGVQGKKDGGDWFAFLKPLIDASREDGVLSRDEWLSGLTSVSGGSELRKAIETLLDDGSADPAAAIAALFDRAGVPHRLEAGRVVLS</sequence>
<accession>A0A7W6JG83</accession>
<evidence type="ECO:0000313" key="2">
    <source>
        <dbReference type="EMBL" id="MBB4083536.1"/>
    </source>
</evidence>
<dbReference type="InterPro" id="IPR027268">
    <property type="entry name" value="Peptidase_M4/M1_CTD_sf"/>
</dbReference>
<protein>
    <recommendedName>
        <fullName evidence="4">Peptidase M1 membrane alanine aminopeptidase domain-containing protein</fullName>
    </recommendedName>
</protein>
<dbReference type="AlphaFoldDB" id="A0A7W6JG83"/>
<dbReference type="SUPFAM" id="SSF55486">
    <property type="entry name" value="Metalloproteases ('zincins'), catalytic domain"/>
    <property type="match status" value="1"/>
</dbReference>
<dbReference type="Proteomes" id="UP000529946">
    <property type="component" value="Unassembled WGS sequence"/>
</dbReference>
<evidence type="ECO:0008006" key="4">
    <source>
        <dbReference type="Google" id="ProtNLM"/>
    </source>
</evidence>
<comment type="caution">
    <text evidence="2">The sequence shown here is derived from an EMBL/GenBank/DDBJ whole genome shotgun (WGS) entry which is preliminary data.</text>
</comment>
<proteinExistence type="predicted"/>
<dbReference type="Gene3D" id="1.10.390.10">
    <property type="entry name" value="Neutral Protease Domain 2"/>
    <property type="match status" value="1"/>
</dbReference>
<evidence type="ECO:0000313" key="3">
    <source>
        <dbReference type="Proteomes" id="UP000529946"/>
    </source>
</evidence>